<dbReference type="Proteomes" id="UP001207468">
    <property type="component" value="Unassembled WGS sequence"/>
</dbReference>
<organism evidence="1 2">
    <name type="scientific">Russula earlei</name>
    <dbReference type="NCBI Taxonomy" id="71964"/>
    <lineage>
        <taxon>Eukaryota</taxon>
        <taxon>Fungi</taxon>
        <taxon>Dikarya</taxon>
        <taxon>Basidiomycota</taxon>
        <taxon>Agaricomycotina</taxon>
        <taxon>Agaricomycetes</taxon>
        <taxon>Russulales</taxon>
        <taxon>Russulaceae</taxon>
        <taxon>Russula</taxon>
    </lineage>
</organism>
<keyword evidence="2" id="KW-1185">Reference proteome</keyword>
<gene>
    <name evidence="1" type="ORF">F5148DRAFT_953871</name>
</gene>
<evidence type="ECO:0000313" key="2">
    <source>
        <dbReference type="Proteomes" id="UP001207468"/>
    </source>
</evidence>
<accession>A0ACC0TTH8</accession>
<reference evidence="1" key="1">
    <citation type="submission" date="2021-03" db="EMBL/GenBank/DDBJ databases">
        <title>Evolutionary priming and transition to the ectomycorrhizal habit in an iconic lineage of mushroom-forming fungi: is preadaptation a requirement?</title>
        <authorList>
            <consortium name="DOE Joint Genome Institute"/>
            <person name="Looney B.P."/>
            <person name="Miyauchi S."/>
            <person name="Morin E."/>
            <person name="Drula E."/>
            <person name="Courty P.E."/>
            <person name="Chicoki N."/>
            <person name="Fauchery L."/>
            <person name="Kohler A."/>
            <person name="Kuo A."/>
            <person name="LaButti K."/>
            <person name="Pangilinan J."/>
            <person name="Lipzen A."/>
            <person name="Riley R."/>
            <person name="Andreopoulos W."/>
            <person name="He G."/>
            <person name="Johnson J."/>
            <person name="Barry K.W."/>
            <person name="Grigoriev I.V."/>
            <person name="Nagy L."/>
            <person name="Hibbett D."/>
            <person name="Henrissat B."/>
            <person name="Matheny P.B."/>
            <person name="Labbe J."/>
            <person name="Martin A.F."/>
        </authorList>
    </citation>
    <scope>NUCLEOTIDE SEQUENCE</scope>
    <source>
        <strain evidence="1">BPL698</strain>
    </source>
</reference>
<feature type="non-terminal residue" evidence="1">
    <location>
        <position position="1"/>
    </location>
</feature>
<protein>
    <submittedName>
        <fullName evidence="1">Uncharacterized protein</fullName>
    </submittedName>
</protein>
<sequence length="235" mass="26375">PTCPHLSLRNSVIPPPPMAVSDLDPGPAHKVRRVHSVDGRPKAKDFGADIQDVISAAITHYRADLSTMNSYPDMVTETNWAKAAWKAGCKEKDVDMVPNVNHLRIARSGHLRGDVKTKAKDAVANVFNFQHTYNPTVIANQRTRVAELKRDFTYVYRQTTGRSGFLKSRAIQDIINKVWFRNSSKSKPDAVIFRDRYDPFPLVAIALTLSVMECALDEWRTGSYSPVAFTVADYK</sequence>
<proteinExistence type="predicted"/>
<evidence type="ECO:0000313" key="1">
    <source>
        <dbReference type="EMBL" id="KAI9441939.1"/>
    </source>
</evidence>
<comment type="caution">
    <text evidence="1">The sequence shown here is derived from an EMBL/GenBank/DDBJ whole genome shotgun (WGS) entry which is preliminary data.</text>
</comment>
<name>A0ACC0TTH8_9AGAM</name>
<feature type="non-terminal residue" evidence="1">
    <location>
        <position position="235"/>
    </location>
</feature>
<dbReference type="EMBL" id="JAGFNK010000735">
    <property type="protein sequence ID" value="KAI9441939.1"/>
    <property type="molecule type" value="Genomic_DNA"/>
</dbReference>